<dbReference type="Gene3D" id="2.10.109.10">
    <property type="entry name" value="Umud Fragment, subunit A"/>
    <property type="match status" value="1"/>
</dbReference>
<dbReference type="AlphaFoldDB" id="A0A1E5Q913"/>
<dbReference type="PRINTS" id="PR00726">
    <property type="entry name" value="LEXASERPTASE"/>
</dbReference>
<evidence type="ECO:0000256" key="3">
    <source>
        <dbReference type="ARBA" id="ARBA00022801"/>
    </source>
</evidence>
<dbReference type="Proteomes" id="UP000095347">
    <property type="component" value="Unassembled WGS sequence"/>
</dbReference>
<evidence type="ECO:0000256" key="7">
    <source>
        <dbReference type="ARBA" id="ARBA00023163"/>
    </source>
</evidence>
<dbReference type="GO" id="GO:0009432">
    <property type="term" value="P:SOS response"/>
    <property type="evidence" value="ECO:0007669"/>
    <property type="project" value="UniProtKB-KW"/>
</dbReference>
<keyword evidence="6 12" id="KW-0238">DNA-binding</keyword>
<evidence type="ECO:0000313" key="12">
    <source>
        <dbReference type="EMBL" id="OEJ67528.1"/>
    </source>
</evidence>
<keyword evidence="2" id="KW-0227">DNA damage</keyword>
<evidence type="ECO:0000256" key="2">
    <source>
        <dbReference type="ARBA" id="ARBA00022763"/>
    </source>
</evidence>
<keyword evidence="9" id="KW-0742">SOS response</keyword>
<dbReference type="InterPro" id="IPR015927">
    <property type="entry name" value="Peptidase_S24_S26A/B/C"/>
</dbReference>
<keyword evidence="4 10" id="KW-0068">Autocatalytic cleavage</keyword>
<evidence type="ECO:0000256" key="1">
    <source>
        <dbReference type="ARBA" id="ARBA00007484"/>
    </source>
</evidence>
<reference evidence="13" key="1">
    <citation type="submission" date="2016-07" db="EMBL/GenBank/DDBJ databases">
        <authorList>
            <person name="Florea S."/>
            <person name="Webb J.S."/>
            <person name="Jaromczyk J."/>
            <person name="Schardl C.L."/>
        </authorList>
    </citation>
    <scope>NUCLEOTIDE SEQUENCE [LARGE SCALE GENOMIC DNA]</scope>
    <source>
        <strain evidence="13">MV-1</strain>
    </source>
</reference>
<dbReference type="OrthoDB" id="9792157at2"/>
<comment type="caution">
    <text evidence="12">The sequence shown here is derived from an EMBL/GenBank/DDBJ whole genome shotgun (WGS) entry which is preliminary data.</text>
</comment>
<dbReference type="EMBL" id="MCGG01000021">
    <property type="protein sequence ID" value="OEJ67528.1"/>
    <property type="molecule type" value="Genomic_DNA"/>
</dbReference>
<evidence type="ECO:0000256" key="8">
    <source>
        <dbReference type="ARBA" id="ARBA00023204"/>
    </source>
</evidence>
<dbReference type="GO" id="GO:0016787">
    <property type="term" value="F:hydrolase activity"/>
    <property type="evidence" value="ECO:0007669"/>
    <property type="project" value="UniProtKB-KW"/>
</dbReference>
<dbReference type="InterPro" id="IPR036286">
    <property type="entry name" value="LexA/Signal_pep-like_sf"/>
</dbReference>
<sequence length="209" mass="22789">MLNHGDVWRAVDKLAAAYGLSASGLARKAGLDPTTFNKSKRVTSEGKLRWPSTESISKILKATNANLQEFISYVENGTNPAPRNVPLIGFAQAGKQGYFDDAGYPTGGGWDEISFPGSTDPHAFALEIAGDSMEPVFRDGDIVVVSPEGGVRRGDRVVVKTRDGEVMAKVLKRQSAQRIELSSFNPAHEDREFPLSDIEWIARIIWAAQ</sequence>
<dbReference type="GO" id="GO:0003677">
    <property type="term" value="F:DNA binding"/>
    <property type="evidence" value="ECO:0007669"/>
    <property type="project" value="UniProtKB-KW"/>
</dbReference>
<dbReference type="GO" id="GO:0006281">
    <property type="term" value="P:DNA repair"/>
    <property type="evidence" value="ECO:0007669"/>
    <property type="project" value="UniProtKB-KW"/>
</dbReference>
<evidence type="ECO:0000256" key="10">
    <source>
        <dbReference type="RuleBase" id="RU003991"/>
    </source>
</evidence>
<name>A0A1E5Q913_9PROT</name>
<dbReference type="Pfam" id="PF00717">
    <property type="entry name" value="Peptidase_S24"/>
    <property type="match status" value="1"/>
</dbReference>
<dbReference type="RefSeq" id="WP_069957682.1">
    <property type="nucleotide sequence ID" value="NZ_MCGG01000021.1"/>
</dbReference>
<evidence type="ECO:0000313" key="13">
    <source>
        <dbReference type="Proteomes" id="UP000095347"/>
    </source>
</evidence>
<dbReference type="GO" id="GO:0006355">
    <property type="term" value="P:regulation of DNA-templated transcription"/>
    <property type="evidence" value="ECO:0007669"/>
    <property type="project" value="InterPro"/>
</dbReference>
<dbReference type="PANTHER" id="PTHR40661:SF3">
    <property type="entry name" value="FELS-1 PROPHAGE TRANSCRIPTIONAL REGULATOR"/>
    <property type="match status" value="1"/>
</dbReference>
<accession>A0A1E5Q913</accession>
<dbReference type="InterPro" id="IPR039418">
    <property type="entry name" value="LexA-like"/>
</dbReference>
<dbReference type="CDD" id="cd06529">
    <property type="entry name" value="S24_LexA-like"/>
    <property type="match status" value="1"/>
</dbReference>
<dbReference type="InterPro" id="IPR006197">
    <property type="entry name" value="Peptidase_S24_LexA"/>
</dbReference>
<evidence type="ECO:0000256" key="5">
    <source>
        <dbReference type="ARBA" id="ARBA00023015"/>
    </source>
</evidence>
<dbReference type="STRING" id="28181.BEN30_08810"/>
<protein>
    <submittedName>
        <fullName evidence="12">DNA-binding protein</fullName>
    </submittedName>
</protein>
<keyword evidence="7" id="KW-0804">Transcription</keyword>
<keyword evidence="13" id="KW-1185">Reference proteome</keyword>
<feature type="domain" description="Peptidase S24/S26A/S26B/S26C" evidence="11">
    <location>
        <begin position="86"/>
        <end position="205"/>
    </location>
</feature>
<gene>
    <name evidence="12" type="ORF">BEN30_08810</name>
</gene>
<comment type="similarity">
    <text evidence="1 10">Belongs to the peptidase S24 family.</text>
</comment>
<evidence type="ECO:0000256" key="9">
    <source>
        <dbReference type="ARBA" id="ARBA00023236"/>
    </source>
</evidence>
<keyword evidence="5" id="KW-0805">Transcription regulation</keyword>
<dbReference type="SUPFAM" id="SSF51306">
    <property type="entry name" value="LexA/Signal peptidase"/>
    <property type="match status" value="1"/>
</dbReference>
<evidence type="ECO:0000259" key="11">
    <source>
        <dbReference type="Pfam" id="PF00717"/>
    </source>
</evidence>
<evidence type="ECO:0000256" key="6">
    <source>
        <dbReference type="ARBA" id="ARBA00023125"/>
    </source>
</evidence>
<evidence type="ECO:0000256" key="4">
    <source>
        <dbReference type="ARBA" id="ARBA00022813"/>
    </source>
</evidence>
<keyword evidence="3 10" id="KW-0378">Hydrolase</keyword>
<dbReference type="PANTHER" id="PTHR40661">
    <property type="match status" value="1"/>
</dbReference>
<organism evidence="12 13">
    <name type="scientific">Magnetovibrio blakemorei</name>
    <dbReference type="NCBI Taxonomy" id="28181"/>
    <lineage>
        <taxon>Bacteria</taxon>
        <taxon>Pseudomonadati</taxon>
        <taxon>Pseudomonadota</taxon>
        <taxon>Alphaproteobacteria</taxon>
        <taxon>Rhodospirillales</taxon>
        <taxon>Magnetovibrionaceae</taxon>
        <taxon>Magnetovibrio</taxon>
    </lineage>
</organism>
<proteinExistence type="inferred from homology"/>
<keyword evidence="8" id="KW-0234">DNA repair</keyword>